<dbReference type="Proteomes" id="UP000251960">
    <property type="component" value="Chromosome 2"/>
</dbReference>
<feature type="compositionally biased region" description="Basic and acidic residues" evidence="1">
    <location>
        <begin position="503"/>
        <end position="514"/>
    </location>
</feature>
<comment type="caution">
    <text evidence="2">The sequence shown here is derived from an EMBL/GenBank/DDBJ whole genome shotgun (WGS) entry which is preliminary data.</text>
</comment>
<feature type="region of interest" description="Disordered" evidence="1">
    <location>
        <begin position="490"/>
        <end position="514"/>
    </location>
</feature>
<sequence length="910" mass="102089">MSTSIHEVCTGPFEKIGKQNVKIKHIPVVLSWRSGRNCGQQSWKNRVDQVPAWITPPRKVLGYSKAGKRGGTEKNICRDLASNSRVGGDTTGKLPESGILRKVEAESAHSPSAANPISRAERKPSPPPLNTFKPRFERFLGHFWGKSQRSYASVVKSKRAPVVIVNMQPRGMGRRGSMRGSGRGFGRDHVWRRVDDGVMQNQREEKDVAEPNKLTEGNTVNQGVSSPWEIHATKFEEKTEGSWKGAPTPVEDGVLREAQAKKELCATQVEDQSFFYIEEKVDNRVIKEKSSTAIITIVQGNVGEKQIELEFMNMLGKNLWRWSARSIGDNKFVMRFPDPKMIGDLGYFRPLGMRTAKAQITIDPWSPAVNAKGSLQKGWFRISGIPMEQRSLVTIAKVGGLVGKVVEVDEKTRLRNEYVRARIACRDVTAVPGVVESAIGMFLYDFFFEREILMEDEEGNAEIEVKVDESYQKDAKRFKYEGKFPKGKRQDTGLFDEGNMNVDKGKSKGKENEESALKAGKNYFSCADDEKDKVHITDSDEDDDSDLLGDDLLNMKTGGIGSSSHSDWNTQLKCVNTMNTSVGQHSRKTQCSVIIEELDSNDKKEGNSDEMIFDSTQGSVILNNSQEDEYITKNQWIKADDMDQNDVQPKKIPSPIPARRVSERLKKDQGLRIEEKNRRMAVKRNLEGNKSKPNSEISCLSSTEIIDISKKMGVDMGNTNMESIDLIKEMELARQCLGLLWNCRGIRKKGVAPFIRNLIGLHKFKFIGLQETMVVEGDDSITKKLDPSNDYLWLWSPSNGKSGGILVGSRIDDLDVGSFKQGKHVLQVNYWDKSALCKWNLMVVYGPAHEENKDNFLDELETFCVNSKEPYIVGLSKRELQDLLHDGAKLLLKAANAKINPQTPSEDGGH</sequence>
<evidence type="ECO:0000313" key="2">
    <source>
        <dbReference type="EMBL" id="PWZ38285.1"/>
    </source>
</evidence>
<evidence type="ECO:0000256" key="1">
    <source>
        <dbReference type="SAM" id="MobiDB-lite"/>
    </source>
</evidence>
<protein>
    <submittedName>
        <fullName evidence="2">Uncharacterized protein</fullName>
    </submittedName>
</protein>
<name>A0A3L6FTS6_MAIZE</name>
<dbReference type="ExpressionAtlas" id="A0A3L6FTS6">
    <property type="expression patterns" value="baseline"/>
</dbReference>
<reference evidence="2 3" key="1">
    <citation type="journal article" date="2018" name="Nat. Genet.">
        <title>Extensive intraspecific gene order and gene structural variations between Mo17 and other maize genomes.</title>
        <authorList>
            <person name="Sun S."/>
            <person name="Zhou Y."/>
            <person name="Chen J."/>
            <person name="Shi J."/>
            <person name="Zhao H."/>
            <person name="Zhao H."/>
            <person name="Song W."/>
            <person name="Zhang M."/>
            <person name="Cui Y."/>
            <person name="Dong X."/>
            <person name="Liu H."/>
            <person name="Ma X."/>
            <person name="Jiao Y."/>
            <person name="Wang B."/>
            <person name="Wei X."/>
            <person name="Stein J.C."/>
            <person name="Glaubitz J.C."/>
            <person name="Lu F."/>
            <person name="Yu G."/>
            <person name="Liang C."/>
            <person name="Fengler K."/>
            <person name="Li B."/>
            <person name="Rafalski A."/>
            <person name="Schnable P.S."/>
            <person name="Ware D.H."/>
            <person name="Buckler E.S."/>
            <person name="Lai J."/>
        </authorList>
    </citation>
    <scope>NUCLEOTIDE SEQUENCE [LARGE SCALE GENOMIC DNA]</scope>
    <source>
        <strain evidence="3">cv. Missouri 17</strain>
        <tissue evidence="2">Seedling</tissue>
    </source>
</reference>
<feature type="region of interest" description="Disordered" evidence="1">
    <location>
        <begin position="102"/>
        <end position="132"/>
    </location>
</feature>
<dbReference type="InterPro" id="IPR036691">
    <property type="entry name" value="Endo/exonu/phosph_ase_sf"/>
</dbReference>
<gene>
    <name evidence="2" type="ORF">Zm00014a_041421</name>
</gene>
<dbReference type="PANTHER" id="PTHR33170:SF22">
    <property type="entry name" value="OS10G0417100 PROTEIN"/>
    <property type="match status" value="1"/>
</dbReference>
<dbReference type="SUPFAM" id="SSF56219">
    <property type="entry name" value="DNase I-like"/>
    <property type="match status" value="1"/>
</dbReference>
<dbReference type="Gene3D" id="3.60.10.10">
    <property type="entry name" value="Endonuclease/exonuclease/phosphatase"/>
    <property type="match status" value="1"/>
</dbReference>
<evidence type="ECO:0000313" key="3">
    <source>
        <dbReference type="Proteomes" id="UP000251960"/>
    </source>
</evidence>
<dbReference type="AlphaFoldDB" id="A0A3L6FTS6"/>
<proteinExistence type="predicted"/>
<organism evidence="2 3">
    <name type="scientific">Zea mays</name>
    <name type="common">Maize</name>
    <dbReference type="NCBI Taxonomy" id="4577"/>
    <lineage>
        <taxon>Eukaryota</taxon>
        <taxon>Viridiplantae</taxon>
        <taxon>Streptophyta</taxon>
        <taxon>Embryophyta</taxon>
        <taxon>Tracheophyta</taxon>
        <taxon>Spermatophyta</taxon>
        <taxon>Magnoliopsida</taxon>
        <taxon>Liliopsida</taxon>
        <taxon>Poales</taxon>
        <taxon>Poaceae</taxon>
        <taxon>PACMAD clade</taxon>
        <taxon>Panicoideae</taxon>
        <taxon>Andropogonodae</taxon>
        <taxon>Andropogoneae</taxon>
        <taxon>Tripsacinae</taxon>
        <taxon>Zea</taxon>
    </lineage>
</organism>
<dbReference type="PANTHER" id="PTHR33170">
    <property type="entry name" value="DUF4283 DOMAIN-CONTAINING PROTEIN-RELATED"/>
    <property type="match status" value="1"/>
</dbReference>
<dbReference type="EMBL" id="NCVQ01000003">
    <property type="protein sequence ID" value="PWZ38285.1"/>
    <property type="molecule type" value="Genomic_DNA"/>
</dbReference>
<accession>A0A3L6FTS6</accession>